<dbReference type="EMBL" id="CP002559">
    <property type="protein sequence ID" value="ADZ07053.1"/>
    <property type="molecule type" value="Genomic_DNA"/>
</dbReference>
<name>F0TEI7_LACAM</name>
<accession>F0TEI7</accession>
<evidence type="ECO:0000313" key="4">
    <source>
        <dbReference type="Proteomes" id="UP000007491"/>
    </source>
</evidence>
<feature type="region of interest" description="Disordered" evidence="1">
    <location>
        <begin position="25"/>
        <end position="63"/>
    </location>
</feature>
<proteinExistence type="predicted"/>
<evidence type="ECO:0000259" key="2">
    <source>
        <dbReference type="Pfam" id="PF15983"/>
    </source>
</evidence>
<reference key="2">
    <citation type="submission" date="2011-02" db="EMBL/GenBank/DDBJ databases">
        <authorList>
            <person name="Roh H."/>
            <person name="Ko H.-J."/>
            <person name="Kim S.-H."/>
            <person name="Choi I.-G."/>
            <person name="Oh S."/>
        </authorList>
    </citation>
    <scope>NUCLEOTIDE SEQUENCE</scope>
    <source>
        <strain>30SC</strain>
    </source>
</reference>
<dbReference type="AlphaFoldDB" id="F0TEI7"/>
<dbReference type="KEGG" id="lai:LAC30SC_04475"/>
<sequence>MLTATLSGCSQVHFGRDAITISAKKTESKKKEAVKKQSSQKKVVPKKKTASAKKTTKKVKKNKKVKKTKKTVKTNWNKAKTNKLQIAVNKWSRAAGQRYRFYDGIHLLKTKKGGTYPTVFTQNNFILNKKTIKLGYSPLGKNKYQYNVVAIANADFKTWHNTYLFCLKKDKPIILLDQSKNTNPIVVQVVNDKVLNKKFKQIVE</sequence>
<dbReference type="Pfam" id="PF15983">
    <property type="entry name" value="DUF4767"/>
    <property type="match status" value="1"/>
</dbReference>
<organism evidence="3 4">
    <name type="scientific">Lactobacillus amylovorus</name>
    <dbReference type="NCBI Taxonomy" id="1604"/>
    <lineage>
        <taxon>Bacteria</taxon>
        <taxon>Bacillati</taxon>
        <taxon>Bacillota</taxon>
        <taxon>Bacilli</taxon>
        <taxon>Lactobacillales</taxon>
        <taxon>Lactobacillaceae</taxon>
        <taxon>Lactobacillus</taxon>
    </lineage>
</organism>
<dbReference type="InterPro" id="IPR031927">
    <property type="entry name" value="DUF4767"/>
</dbReference>
<evidence type="ECO:0000313" key="3">
    <source>
        <dbReference type="EMBL" id="ADZ07053.1"/>
    </source>
</evidence>
<dbReference type="STRING" id="1604.LAC30SC_04475"/>
<protein>
    <recommendedName>
        <fullName evidence="2">DUF4767 domain-containing protein</fullName>
    </recommendedName>
</protein>
<reference evidence="3 4" key="1">
    <citation type="journal article" date="2011" name="J. Bacteriol.">
        <title>Complete genome sequencing of Lactobacillus acidophilus 30SC, isolated from swine intestine.</title>
        <authorList>
            <person name="Oh S."/>
            <person name="Roh H."/>
            <person name="Ko H.J."/>
            <person name="Kim S."/>
            <person name="Kim K.H."/>
            <person name="Lee S.E."/>
            <person name="Chang I.S."/>
            <person name="Kim S."/>
            <person name="Choi I.G."/>
        </authorList>
    </citation>
    <scope>NUCLEOTIDE SEQUENCE [LARGE SCALE GENOMIC DNA]</scope>
    <source>
        <strain evidence="3 4">30SC</strain>
    </source>
</reference>
<feature type="compositionally biased region" description="Basic and acidic residues" evidence="1">
    <location>
        <begin position="25"/>
        <end position="35"/>
    </location>
</feature>
<dbReference type="HOGENOM" id="CLU_061542_1_0_9"/>
<dbReference type="Proteomes" id="UP000007491">
    <property type="component" value="Chromosome"/>
</dbReference>
<evidence type="ECO:0000256" key="1">
    <source>
        <dbReference type="SAM" id="MobiDB-lite"/>
    </source>
</evidence>
<gene>
    <name evidence="3" type="ordered locus">LAC30SC_04475</name>
</gene>
<feature type="compositionally biased region" description="Basic residues" evidence="1">
    <location>
        <begin position="43"/>
        <end position="63"/>
    </location>
</feature>
<feature type="domain" description="DUF4767" evidence="2">
    <location>
        <begin position="74"/>
        <end position="203"/>
    </location>
</feature>